<evidence type="ECO:0000313" key="6">
    <source>
        <dbReference type="Proteomes" id="UP000231333"/>
    </source>
</evidence>
<evidence type="ECO:0000313" key="5">
    <source>
        <dbReference type="EMBL" id="PIR38328.1"/>
    </source>
</evidence>
<evidence type="ECO:0000256" key="1">
    <source>
        <dbReference type="ARBA" id="ARBA00022722"/>
    </source>
</evidence>
<keyword evidence="3" id="KW-0269">Exonuclease</keyword>
<dbReference type="Pfam" id="PF20600">
    <property type="entry name" value="ExoX-like_C"/>
    <property type="match status" value="1"/>
</dbReference>
<accession>A0A2H0QVN2</accession>
<evidence type="ECO:0000256" key="3">
    <source>
        <dbReference type="ARBA" id="ARBA00022839"/>
    </source>
</evidence>
<dbReference type="GO" id="GO:0008408">
    <property type="term" value="F:3'-5' exonuclease activity"/>
    <property type="evidence" value="ECO:0007669"/>
    <property type="project" value="TreeGrafter"/>
</dbReference>
<dbReference type="PANTHER" id="PTHR30231">
    <property type="entry name" value="DNA POLYMERASE III SUBUNIT EPSILON"/>
    <property type="match status" value="1"/>
</dbReference>
<dbReference type="AlphaFoldDB" id="A0A2H0QVN2"/>
<sequence length="248" mass="28578">MVPWYNARMAHKFIFLDTETTGNEPEKDRLAQVSFEVEDTMYSGMFKPPLPISVKSMSITHITNKMVENESPFQGSDLYKQLEELLKDHIFVAHNALFDKAIIEAEGLEVPQFICTMRVARYLDKDAIIPEYNLQFLRYYLDLDVKDAIAHDATGDVKVLRALFERLFTKMQAETGDEDSAVAEMLRVSMEPSLLKKFTFGKYKGESIENIATRDAGYLEWLWNQKESDGIDPMVDDMMFTIKKMLGK</sequence>
<dbReference type="Gene3D" id="3.30.420.10">
    <property type="entry name" value="Ribonuclease H-like superfamily/Ribonuclease H"/>
    <property type="match status" value="1"/>
</dbReference>
<keyword evidence="2" id="KW-0378">Hydrolase</keyword>
<name>A0A2H0QVN2_9BACT</name>
<reference evidence="5 6" key="1">
    <citation type="submission" date="2017-09" db="EMBL/GenBank/DDBJ databases">
        <title>Depth-based differentiation of microbial function through sediment-hosted aquifers and enrichment of novel symbionts in the deep terrestrial subsurface.</title>
        <authorList>
            <person name="Probst A.J."/>
            <person name="Ladd B."/>
            <person name="Jarett J.K."/>
            <person name="Geller-Mcgrath D.E."/>
            <person name="Sieber C.M."/>
            <person name="Emerson J.B."/>
            <person name="Anantharaman K."/>
            <person name="Thomas B.C."/>
            <person name="Malmstrom R."/>
            <person name="Stieglmeier M."/>
            <person name="Klingl A."/>
            <person name="Woyke T."/>
            <person name="Ryan C.M."/>
            <person name="Banfield J.F."/>
        </authorList>
    </citation>
    <scope>NUCLEOTIDE SEQUENCE [LARGE SCALE GENOMIC DNA]</scope>
    <source>
        <strain evidence="5">CG10_big_fil_rev_8_21_14_0_10_42_12</strain>
    </source>
</reference>
<evidence type="ECO:0000256" key="2">
    <source>
        <dbReference type="ARBA" id="ARBA00022801"/>
    </source>
</evidence>
<dbReference type="SMART" id="SM00479">
    <property type="entry name" value="EXOIII"/>
    <property type="match status" value="1"/>
</dbReference>
<dbReference type="GO" id="GO:0003676">
    <property type="term" value="F:nucleic acid binding"/>
    <property type="evidence" value="ECO:0007669"/>
    <property type="project" value="InterPro"/>
</dbReference>
<evidence type="ECO:0000259" key="4">
    <source>
        <dbReference type="SMART" id="SM00479"/>
    </source>
</evidence>
<dbReference type="Pfam" id="PF00929">
    <property type="entry name" value="RNase_T"/>
    <property type="match status" value="1"/>
</dbReference>
<keyword evidence="1" id="KW-0540">Nuclease</keyword>
<dbReference type="InterPro" id="IPR036397">
    <property type="entry name" value="RNaseH_sf"/>
</dbReference>
<feature type="domain" description="Exonuclease" evidence="4">
    <location>
        <begin position="12"/>
        <end position="173"/>
    </location>
</feature>
<dbReference type="Proteomes" id="UP000231333">
    <property type="component" value="Unassembled WGS sequence"/>
</dbReference>
<protein>
    <recommendedName>
        <fullName evidence="4">Exonuclease domain-containing protein</fullName>
    </recommendedName>
</protein>
<gene>
    <name evidence="5" type="ORF">COV34_01845</name>
</gene>
<dbReference type="InterPro" id="IPR013520">
    <property type="entry name" value="Ribonucl_H"/>
</dbReference>
<dbReference type="CDD" id="cd06127">
    <property type="entry name" value="DEDDh"/>
    <property type="match status" value="1"/>
</dbReference>
<proteinExistence type="predicted"/>
<dbReference type="SUPFAM" id="SSF53098">
    <property type="entry name" value="Ribonuclease H-like"/>
    <property type="match status" value="1"/>
</dbReference>
<dbReference type="PANTHER" id="PTHR30231:SF4">
    <property type="entry name" value="PROTEIN NEN2"/>
    <property type="match status" value="1"/>
</dbReference>
<dbReference type="EMBL" id="PCXL01000011">
    <property type="protein sequence ID" value="PIR38328.1"/>
    <property type="molecule type" value="Genomic_DNA"/>
</dbReference>
<dbReference type="InterPro" id="IPR012337">
    <property type="entry name" value="RNaseH-like_sf"/>
</dbReference>
<comment type="caution">
    <text evidence="5">The sequence shown here is derived from an EMBL/GenBank/DDBJ whole genome shotgun (WGS) entry which is preliminary data.</text>
</comment>
<dbReference type="InterPro" id="IPR046768">
    <property type="entry name" value="ExoX-like_C"/>
</dbReference>
<organism evidence="5 6">
    <name type="scientific">Candidatus Zambryskibacteria bacterium CG10_big_fil_rev_8_21_14_0_10_42_12</name>
    <dbReference type="NCBI Taxonomy" id="1975115"/>
    <lineage>
        <taxon>Bacteria</taxon>
        <taxon>Candidatus Zambryskiibacteriota</taxon>
    </lineage>
</organism>